<accession>A0A226D659</accession>
<dbReference type="Proteomes" id="UP000198287">
    <property type="component" value="Unassembled WGS sequence"/>
</dbReference>
<proteinExistence type="predicted"/>
<evidence type="ECO:0000313" key="2">
    <source>
        <dbReference type="Proteomes" id="UP000198287"/>
    </source>
</evidence>
<evidence type="ECO:0000313" key="1">
    <source>
        <dbReference type="EMBL" id="OXA40141.1"/>
    </source>
</evidence>
<protein>
    <submittedName>
        <fullName evidence="1">Uncharacterized protein</fullName>
    </submittedName>
</protein>
<dbReference type="AlphaFoldDB" id="A0A226D659"/>
<name>A0A226D659_FOLCA</name>
<sequence length="707" mass="80413">MKSAEIIHLTELILYARIVRSATFPPKFMTTPDFFSEKYVLHFVTVSDRDASKFFRDVKNPLLIETGGHDMTKIMTPYPSKSSPQFISILPSSSHNLPTTQLLTNIVKGIKSKYIFADVSSLQKLSEKHYAHVILKLLEISVLILYSISKQDKIVFYLNQITREDIRLVSIRGGHGSITLVELQAAWDKINKNLQGSILVDYTPPDRPGYFPHWGDCARSIYRLNRQGGQIKYCIFSVLKETYNVTTLPIMRAKNAGVRIGFIEFKILLSSDRLHLFSGMFQMALDNFVFAVTTKIPSSPIGGNDDVGALFSPFNRFTWSCLLLSCVLIAGLNMYRNREHSLTPVISIVPEFVSMISLFLGQLGSGLDQIFYREQVPISSMTFCFFGGYILMENLYKGEIFAVLTVQNLPDVPKTFEDLVKSNLLTVTNTKMHVMPESTIGMDLPCMMNYKIIPEVSETLATKFDSLMAQFHPNLKCINRLNNTFFDHVSKSKPYFGGKNSTLLAVHETFAFLDRAIIIVLLEYYFNLMKMIGGRLVMEKLVETPFSMNYFVEGAKNFMQDKLYTKFGQLSQSGILQGWENLEKILHQISFMDNYKPELMGRFLAKLISGGKKEIIFHEAEPVSLHIMKYIFALWALCVGVDGMVWMAEWVWYDCGESGRKQSPDVILIVRIEKRGTGGKPLFEKRACQKFEGSVGSHIEKRCKETC</sequence>
<reference evidence="1 2" key="1">
    <citation type="submission" date="2015-12" db="EMBL/GenBank/DDBJ databases">
        <title>The genome of Folsomia candida.</title>
        <authorList>
            <person name="Faddeeva A."/>
            <person name="Derks M.F."/>
            <person name="Anvar Y."/>
            <person name="Smit S."/>
            <person name="Van Straalen N."/>
            <person name="Roelofs D."/>
        </authorList>
    </citation>
    <scope>NUCLEOTIDE SEQUENCE [LARGE SCALE GENOMIC DNA]</scope>
    <source>
        <strain evidence="1 2">VU population</strain>
        <tissue evidence="1">Whole body</tissue>
    </source>
</reference>
<keyword evidence="2" id="KW-1185">Reference proteome</keyword>
<comment type="caution">
    <text evidence="1">The sequence shown here is derived from an EMBL/GenBank/DDBJ whole genome shotgun (WGS) entry which is preliminary data.</text>
</comment>
<organism evidence="1 2">
    <name type="scientific">Folsomia candida</name>
    <name type="common">Springtail</name>
    <dbReference type="NCBI Taxonomy" id="158441"/>
    <lineage>
        <taxon>Eukaryota</taxon>
        <taxon>Metazoa</taxon>
        <taxon>Ecdysozoa</taxon>
        <taxon>Arthropoda</taxon>
        <taxon>Hexapoda</taxon>
        <taxon>Collembola</taxon>
        <taxon>Entomobryomorpha</taxon>
        <taxon>Isotomoidea</taxon>
        <taxon>Isotomidae</taxon>
        <taxon>Proisotominae</taxon>
        <taxon>Folsomia</taxon>
    </lineage>
</organism>
<dbReference type="EMBL" id="LNIX01000034">
    <property type="protein sequence ID" value="OXA40141.1"/>
    <property type="molecule type" value="Genomic_DNA"/>
</dbReference>
<gene>
    <name evidence="1" type="ORF">Fcan01_25103</name>
</gene>